<evidence type="ECO:0000259" key="2">
    <source>
        <dbReference type="PROSITE" id="PS50943"/>
    </source>
</evidence>
<dbReference type="Pfam" id="PF13443">
    <property type="entry name" value="HTH_26"/>
    <property type="match status" value="1"/>
</dbReference>
<feature type="region of interest" description="Disordered" evidence="1">
    <location>
        <begin position="1"/>
        <end position="27"/>
    </location>
</feature>
<evidence type="ECO:0000313" key="4">
    <source>
        <dbReference type="Proteomes" id="UP000297604"/>
    </source>
</evidence>
<dbReference type="CDD" id="cd00093">
    <property type="entry name" value="HTH_XRE"/>
    <property type="match status" value="1"/>
</dbReference>
<dbReference type="SUPFAM" id="SSF47413">
    <property type="entry name" value="lambda repressor-like DNA-binding domains"/>
    <property type="match status" value="1"/>
</dbReference>
<dbReference type="InterPro" id="IPR001387">
    <property type="entry name" value="Cro/C1-type_HTH"/>
</dbReference>
<gene>
    <name evidence="3" type="ORF">E3O46_15250</name>
</gene>
<dbReference type="Gene3D" id="1.10.260.40">
    <property type="entry name" value="lambda repressor-like DNA-binding domains"/>
    <property type="match status" value="1"/>
</dbReference>
<evidence type="ECO:0000256" key="1">
    <source>
        <dbReference type="SAM" id="MobiDB-lite"/>
    </source>
</evidence>
<dbReference type="Proteomes" id="UP000297604">
    <property type="component" value="Unassembled WGS sequence"/>
</dbReference>
<keyword evidence="4" id="KW-1185">Reference proteome</keyword>
<accession>A0ABY2IJ28</accession>
<dbReference type="InterPro" id="IPR010982">
    <property type="entry name" value="Lambda_DNA-bd_dom_sf"/>
</dbReference>
<dbReference type="PROSITE" id="PS50943">
    <property type="entry name" value="HTH_CROC1"/>
    <property type="match status" value="1"/>
</dbReference>
<dbReference type="EMBL" id="SOFS01000038">
    <property type="protein sequence ID" value="TFC17849.1"/>
    <property type="molecule type" value="Genomic_DNA"/>
</dbReference>
<feature type="compositionally biased region" description="Basic and acidic residues" evidence="1">
    <location>
        <begin position="13"/>
        <end position="27"/>
    </location>
</feature>
<reference evidence="3 4" key="1">
    <citation type="submission" date="2019-03" db="EMBL/GenBank/DDBJ databases">
        <title>Genomics of glacier-inhabiting Cryobacterium strains.</title>
        <authorList>
            <person name="Liu Q."/>
            <person name="Xin Y.-H."/>
        </authorList>
    </citation>
    <scope>NUCLEOTIDE SEQUENCE [LARGE SCALE GENOMIC DNA]</scope>
    <source>
        <strain evidence="3 4">MDB1-5</strain>
    </source>
</reference>
<name>A0ABY2IJ28_9MICO</name>
<organism evidence="3 4">
    <name type="scientific">Cryobacterium glucosi</name>
    <dbReference type="NCBI Taxonomy" id="1259175"/>
    <lineage>
        <taxon>Bacteria</taxon>
        <taxon>Bacillati</taxon>
        <taxon>Actinomycetota</taxon>
        <taxon>Actinomycetes</taxon>
        <taxon>Micrococcales</taxon>
        <taxon>Microbacteriaceae</taxon>
        <taxon>Cryobacterium</taxon>
    </lineage>
</organism>
<proteinExistence type="predicted"/>
<sequence length="94" mass="10721">MSATAAVSPSHRAMREEPMLEHAPRRSARIAEEIRGEMGYQGRTLKELSAATGISMAILRRRLTGEKSFYVEELERICRYLNISVIDLIERTEL</sequence>
<evidence type="ECO:0000313" key="3">
    <source>
        <dbReference type="EMBL" id="TFC17849.1"/>
    </source>
</evidence>
<protein>
    <submittedName>
        <fullName evidence="3">XRE family transcriptional regulator</fullName>
    </submittedName>
</protein>
<comment type="caution">
    <text evidence="3">The sequence shown here is derived from an EMBL/GenBank/DDBJ whole genome shotgun (WGS) entry which is preliminary data.</text>
</comment>
<dbReference type="RefSeq" id="WP_134558272.1">
    <property type="nucleotide sequence ID" value="NZ_SOFS01000038.1"/>
</dbReference>
<feature type="domain" description="HTH cro/C1-type" evidence="2">
    <location>
        <begin position="41"/>
        <end position="88"/>
    </location>
</feature>